<evidence type="ECO:0000256" key="4">
    <source>
        <dbReference type="ARBA" id="ARBA00023136"/>
    </source>
</evidence>
<comment type="subcellular location">
    <subcellularLocation>
        <location evidence="6">Cell membrane</location>
        <topology evidence="6">Multi-pass membrane protein</topology>
    </subcellularLocation>
    <subcellularLocation>
        <location evidence="1">Membrane</location>
    </subcellularLocation>
</comment>
<dbReference type="AlphaFoldDB" id="A0A164GNJ7"/>
<feature type="transmembrane region" description="Helical" evidence="6">
    <location>
        <begin position="65"/>
        <end position="89"/>
    </location>
</feature>
<name>A0A164GNJ7_9CRUS</name>
<dbReference type="InterPro" id="IPR021134">
    <property type="entry name" value="Bestrophin-like"/>
</dbReference>
<keyword evidence="6" id="KW-0406">Ion transport</keyword>
<evidence type="ECO:0000256" key="5">
    <source>
        <dbReference type="ARBA" id="ARBA00034769"/>
    </source>
</evidence>
<dbReference type="GO" id="GO:0005886">
    <property type="term" value="C:plasma membrane"/>
    <property type="evidence" value="ECO:0007669"/>
    <property type="project" value="UniProtKB-SubCell"/>
</dbReference>
<evidence type="ECO:0000256" key="6">
    <source>
        <dbReference type="RuleBase" id="RU363126"/>
    </source>
</evidence>
<dbReference type="InterPro" id="IPR000615">
    <property type="entry name" value="Bestrophin"/>
</dbReference>
<dbReference type="Pfam" id="PF01062">
    <property type="entry name" value="Bestrophin"/>
    <property type="match status" value="1"/>
</dbReference>
<keyword evidence="6" id="KW-1003">Cell membrane</keyword>
<sequence length="150" mass="17543">MPKWKPIRQCNLIKLVLATRTLVLTSTSRGPSSWTHYRLVWSPAHHEGELLEFRSKCSILWSYDWVSITLVYTQVVTLSTYSFVIACIFGRQCIDNGSKDISLDVYFPLWTVLQILFYMGLLKVAEHMINQYSEDDEDFDLSYLLNRHSK</sequence>
<dbReference type="EMBL" id="LRGB01014549">
    <property type="protein sequence ID" value="KZR99159.1"/>
    <property type="molecule type" value="Genomic_DNA"/>
</dbReference>
<feature type="signal peptide" evidence="7">
    <location>
        <begin position="1"/>
        <end position="18"/>
    </location>
</feature>
<comment type="similarity">
    <text evidence="5 6">Belongs to the anion channel-forming bestrophin (TC 1.A.46) family. Calcium-sensitive chloride channel subfamily.</text>
</comment>
<keyword evidence="2 6" id="KW-0812">Transmembrane</keyword>
<dbReference type="STRING" id="35525.A0A164GNJ7"/>
<reference evidence="8 9" key="1">
    <citation type="submission" date="2016-03" db="EMBL/GenBank/DDBJ databases">
        <title>EvidentialGene: Evidence-directed Construction of Genes on Genomes.</title>
        <authorList>
            <person name="Gilbert D.G."/>
            <person name="Choi J.-H."/>
            <person name="Mockaitis K."/>
            <person name="Colbourne J."/>
            <person name="Pfrender M."/>
        </authorList>
    </citation>
    <scope>NUCLEOTIDE SEQUENCE [LARGE SCALE GENOMIC DNA]</scope>
    <source>
        <strain evidence="8 9">Xinb3</strain>
        <tissue evidence="8">Complete organism</tissue>
    </source>
</reference>
<dbReference type="GO" id="GO:0005254">
    <property type="term" value="F:chloride channel activity"/>
    <property type="evidence" value="ECO:0007669"/>
    <property type="project" value="UniProtKB-KW"/>
</dbReference>
<proteinExistence type="inferred from homology"/>
<protein>
    <recommendedName>
        <fullName evidence="6">Bestrophin homolog</fullName>
    </recommendedName>
</protein>
<keyword evidence="9" id="KW-1185">Reference proteome</keyword>
<dbReference type="Proteomes" id="UP000076858">
    <property type="component" value="Unassembled WGS sequence"/>
</dbReference>
<dbReference type="GO" id="GO:0034707">
    <property type="term" value="C:chloride channel complex"/>
    <property type="evidence" value="ECO:0007669"/>
    <property type="project" value="UniProtKB-KW"/>
</dbReference>
<organism evidence="8 9">
    <name type="scientific">Daphnia magna</name>
    <dbReference type="NCBI Taxonomy" id="35525"/>
    <lineage>
        <taxon>Eukaryota</taxon>
        <taxon>Metazoa</taxon>
        <taxon>Ecdysozoa</taxon>
        <taxon>Arthropoda</taxon>
        <taxon>Crustacea</taxon>
        <taxon>Branchiopoda</taxon>
        <taxon>Diplostraca</taxon>
        <taxon>Cladocera</taxon>
        <taxon>Anomopoda</taxon>
        <taxon>Daphniidae</taxon>
        <taxon>Daphnia</taxon>
    </lineage>
</organism>
<dbReference type="PANTHER" id="PTHR10736">
    <property type="entry name" value="BESTROPHIN"/>
    <property type="match status" value="1"/>
</dbReference>
<gene>
    <name evidence="8" type="ORF">APZ42_005088</name>
</gene>
<comment type="function">
    <text evidence="6">Forms chloride channels.</text>
</comment>
<keyword evidence="6" id="KW-0813">Transport</keyword>
<evidence type="ECO:0000256" key="7">
    <source>
        <dbReference type="SAM" id="SignalP"/>
    </source>
</evidence>
<comment type="caution">
    <text evidence="8">The sequence shown here is derived from an EMBL/GenBank/DDBJ whole genome shotgun (WGS) entry which is preliminary data.</text>
</comment>
<accession>A0A164GNJ7</accession>
<keyword evidence="3 6" id="KW-1133">Transmembrane helix</keyword>
<dbReference type="OrthoDB" id="201595at2759"/>
<evidence type="ECO:0000256" key="1">
    <source>
        <dbReference type="ARBA" id="ARBA00004370"/>
    </source>
</evidence>
<keyword evidence="6" id="KW-0407">Ion channel</keyword>
<keyword evidence="6" id="KW-0869">Chloride channel</keyword>
<keyword evidence="6" id="KW-0868">Chloride</keyword>
<feature type="chain" id="PRO_5007850260" description="Bestrophin homolog" evidence="7">
    <location>
        <begin position="19"/>
        <end position="150"/>
    </location>
</feature>
<evidence type="ECO:0000313" key="8">
    <source>
        <dbReference type="EMBL" id="KZR99159.1"/>
    </source>
</evidence>
<evidence type="ECO:0000256" key="2">
    <source>
        <dbReference type="ARBA" id="ARBA00022692"/>
    </source>
</evidence>
<feature type="transmembrane region" description="Helical" evidence="6">
    <location>
        <begin position="101"/>
        <end position="121"/>
    </location>
</feature>
<evidence type="ECO:0000313" key="9">
    <source>
        <dbReference type="Proteomes" id="UP000076858"/>
    </source>
</evidence>
<evidence type="ECO:0000256" key="3">
    <source>
        <dbReference type="ARBA" id="ARBA00022989"/>
    </source>
</evidence>
<keyword evidence="7" id="KW-0732">Signal</keyword>
<dbReference type="PANTHER" id="PTHR10736:SF0">
    <property type="entry name" value="BESTROPHIN HOMOLOG"/>
    <property type="match status" value="1"/>
</dbReference>
<feature type="non-terminal residue" evidence="8">
    <location>
        <position position="150"/>
    </location>
</feature>
<keyword evidence="4 6" id="KW-0472">Membrane</keyword>